<proteinExistence type="predicted"/>
<protein>
    <submittedName>
        <fullName evidence="1">Uncharacterized protein</fullName>
    </submittedName>
</protein>
<accession>A0A1Q8QNZ7</accession>
<keyword evidence="2" id="KW-1185">Reference proteome</keyword>
<sequence>MIGCEDLGIPVLPMLPPSPKKLYFRQLTIIYTLLVKEV</sequence>
<name>A0A1Q8QNZ7_9FIRM</name>
<dbReference type="AlphaFoldDB" id="A0A1Q8QNZ7"/>
<evidence type="ECO:0000313" key="1">
    <source>
        <dbReference type="EMBL" id="OLN29054.1"/>
    </source>
</evidence>
<reference evidence="1 2" key="1">
    <citation type="submission" date="2016-09" db="EMBL/GenBank/DDBJ databases">
        <title>Complete genome of Desulfosporosinus sp. OL.</title>
        <authorList>
            <person name="Mardanov A."/>
            <person name="Beletsky A."/>
            <person name="Panova A."/>
            <person name="Karnachuk O."/>
            <person name="Ravin N."/>
        </authorList>
    </citation>
    <scope>NUCLEOTIDE SEQUENCE [LARGE SCALE GENOMIC DNA]</scope>
    <source>
        <strain evidence="1 2">OL</strain>
    </source>
</reference>
<dbReference type="EMBL" id="MLBF01000036">
    <property type="protein sequence ID" value="OLN29054.1"/>
    <property type="molecule type" value="Genomic_DNA"/>
</dbReference>
<evidence type="ECO:0000313" key="2">
    <source>
        <dbReference type="Proteomes" id="UP000186102"/>
    </source>
</evidence>
<organism evidence="1 2">
    <name type="scientific">Desulfosporosinus metallidurans</name>
    <dbReference type="NCBI Taxonomy" id="1888891"/>
    <lineage>
        <taxon>Bacteria</taxon>
        <taxon>Bacillati</taxon>
        <taxon>Bacillota</taxon>
        <taxon>Clostridia</taxon>
        <taxon>Eubacteriales</taxon>
        <taxon>Desulfitobacteriaceae</taxon>
        <taxon>Desulfosporosinus</taxon>
    </lineage>
</organism>
<dbReference type="Proteomes" id="UP000186102">
    <property type="component" value="Unassembled WGS sequence"/>
</dbReference>
<gene>
    <name evidence="1" type="ORF">DSOL_3715</name>
</gene>
<comment type="caution">
    <text evidence="1">The sequence shown here is derived from an EMBL/GenBank/DDBJ whole genome shotgun (WGS) entry which is preliminary data.</text>
</comment>